<dbReference type="RefSeq" id="WP_344801764.1">
    <property type="nucleotide sequence ID" value="NZ_BAABAB010000005.1"/>
</dbReference>
<sequence length="270" mass="30484">MKLSLCTTCMGRAHHVQQTLPRNLADCVDWSRPNAVEFVLLDYSSRDGLAEWITTDPGLRPYLDAGILRFARTEGHPHFRHSHAKNMAHVLATGDFLCNLDADNYTGRGFADYLRAVFRRRPNAVVATNRFDRRLNAEAYKGSMGRIALSAENFAALGGYDESPRFRGWSGEDTDLLIRAFRKRHRLVMIRNRRFLKVVPHSDLERIRNTDYVDAAAELAKINSYDGYSAAPILRYVAGRAVAPRIANQGRLIGAGPVIWPDEQDVRRSA</sequence>
<feature type="domain" description="Galactosyltransferase C-terminal" evidence="2">
    <location>
        <begin position="126"/>
        <end position="192"/>
    </location>
</feature>
<gene>
    <name evidence="3" type="ORF">GCM10022236_07750</name>
</gene>
<dbReference type="InterPro" id="IPR027791">
    <property type="entry name" value="Galactosyl_T_C"/>
</dbReference>
<dbReference type="Pfam" id="PF02709">
    <property type="entry name" value="Glyco_transf_7C"/>
    <property type="match status" value="1"/>
</dbReference>
<proteinExistence type="predicted"/>
<accession>A0ABP6ZIT9</accession>
<dbReference type="Gene3D" id="3.90.550.10">
    <property type="entry name" value="Spore Coat Polysaccharide Biosynthesis Protein SpsA, Chain A"/>
    <property type="match status" value="1"/>
</dbReference>
<evidence type="ECO:0000313" key="3">
    <source>
        <dbReference type="EMBL" id="GAA3608449.1"/>
    </source>
</evidence>
<keyword evidence="4" id="KW-1185">Reference proteome</keyword>
<reference evidence="4" key="1">
    <citation type="journal article" date="2019" name="Int. J. Syst. Evol. Microbiol.">
        <title>The Global Catalogue of Microorganisms (GCM) 10K type strain sequencing project: providing services to taxonomists for standard genome sequencing and annotation.</title>
        <authorList>
            <consortium name="The Broad Institute Genomics Platform"/>
            <consortium name="The Broad Institute Genome Sequencing Center for Infectious Disease"/>
            <person name="Wu L."/>
            <person name="Ma J."/>
        </authorList>
    </citation>
    <scope>NUCLEOTIDE SEQUENCE [LARGE SCALE GENOMIC DNA]</scope>
    <source>
        <strain evidence="4">JCM 16929</strain>
    </source>
</reference>
<dbReference type="Proteomes" id="UP001501490">
    <property type="component" value="Unassembled WGS sequence"/>
</dbReference>
<evidence type="ECO:0000259" key="2">
    <source>
        <dbReference type="Pfam" id="PF02709"/>
    </source>
</evidence>
<evidence type="ECO:0000313" key="4">
    <source>
        <dbReference type="Proteomes" id="UP001501490"/>
    </source>
</evidence>
<dbReference type="EMBL" id="BAABAB010000005">
    <property type="protein sequence ID" value="GAA3608449.1"/>
    <property type="molecule type" value="Genomic_DNA"/>
</dbReference>
<evidence type="ECO:0000256" key="1">
    <source>
        <dbReference type="ARBA" id="ARBA00022679"/>
    </source>
</evidence>
<protein>
    <recommendedName>
        <fullName evidence="2">Galactosyltransferase C-terminal domain-containing protein</fullName>
    </recommendedName>
</protein>
<comment type="caution">
    <text evidence="3">The sequence shown here is derived from an EMBL/GenBank/DDBJ whole genome shotgun (WGS) entry which is preliminary data.</text>
</comment>
<keyword evidence="1" id="KW-0808">Transferase</keyword>
<dbReference type="SUPFAM" id="SSF53448">
    <property type="entry name" value="Nucleotide-diphospho-sugar transferases"/>
    <property type="match status" value="1"/>
</dbReference>
<dbReference type="InterPro" id="IPR029044">
    <property type="entry name" value="Nucleotide-diphossugar_trans"/>
</dbReference>
<name>A0ABP6ZIT9_9ACTN</name>
<dbReference type="CDD" id="cd00761">
    <property type="entry name" value="Glyco_tranf_GTA_type"/>
    <property type="match status" value="1"/>
</dbReference>
<organism evidence="3 4">
    <name type="scientific">Microlunatus ginsengisoli</name>
    <dbReference type="NCBI Taxonomy" id="363863"/>
    <lineage>
        <taxon>Bacteria</taxon>
        <taxon>Bacillati</taxon>
        <taxon>Actinomycetota</taxon>
        <taxon>Actinomycetes</taxon>
        <taxon>Propionibacteriales</taxon>
        <taxon>Propionibacteriaceae</taxon>
        <taxon>Microlunatus</taxon>
    </lineage>
</organism>